<dbReference type="Gene3D" id="1.10.1060.10">
    <property type="entry name" value="Alpha-helical ferredoxin"/>
    <property type="match status" value="1"/>
</dbReference>
<feature type="domain" description="4Fe-4S ferredoxin-type" evidence="5">
    <location>
        <begin position="34"/>
        <end position="109"/>
    </location>
</feature>
<accession>A0ABW4XRY5</accession>
<keyword evidence="4" id="KW-0472">Membrane</keyword>
<keyword evidence="1" id="KW-0479">Metal-binding</keyword>
<gene>
    <name evidence="6" type="ORF">ACFSJ3_17890</name>
</gene>
<dbReference type="InterPro" id="IPR017896">
    <property type="entry name" value="4Fe4S_Fe-S-bd"/>
</dbReference>
<evidence type="ECO:0000256" key="1">
    <source>
        <dbReference type="ARBA" id="ARBA00022723"/>
    </source>
</evidence>
<keyword evidence="3" id="KW-0411">Iron-sulfur</keyword>
<evidence type="ECO:0000256" key="3">
    <source>
        <dbReference type="ARBA" id="ARBA00023014"/>
    </source>
</evidence>
<dbReference type="EMBL" id="JBHUHT010000030">
    <property type="protein sequence ID" value="MFD2097863.1"/>
    <property type="molecule type" value="Genomic_DNA"/>
</dbReference>
<reference evidence="7" key="1">
    <citation type="journal article" date="2019" name="Int. J. Syst. Evol. Microbiol.">
        <title>The Global Catalogue of Microorganisms (GCM) 10K type strain sequencing project: providing services to taxonomists for standard genome sequencing and annotation.</title>
        <authorList>
            <consortium name="The Broad Institute Genomics Platform"/>
            <consortium name="The Broad Institute Genome Sequencing Center for Infectious Disease"/>
            <person name="Wu L."/>
            <person name="Ma J."/>
        </authorList>
    </citation>
    <scope>NUCLEOTIDE SEQUENCE [LARGE SCALE GENOMIC DNA]</scope>
    <source>
        <strain evidence="7">CGMCC 1.10992</strain>
    </source>
</reference>
<dbReference type="Proteomes" id="UP001597380">
    <property type="component" value="Unassembled WGS sequence"/>
</dbReference>
<comment type="caution">
    <text evidence="6">The sequence shown here is derived from an EMBL/GenBank/DDBJ whole genome shotgun (WGS) entry which is preliminary data.</text>
</comment>
<evidence type="ECO:0000256" key="4">
    <source>
        <dbReference type="SAM" id="Phobius"/>
    </source>
</evidence>
<dbReference type="PANTHER" id="PTHR32479">
    <property type="entry name" value="GLYCOLATE OXIDASE IRON-SULFUR SUBUNIT"/>
    <property type="match status" value="1"/>
</dbReference>
<keyword evidence="2" id="KW-0408">Iron</keyword>
<keyword evidence="7" id="KW-1185">Reference proteome</keyword>
<proteinExistence type="predicted"/>
<keyword evidence="4" id="KW-1133">Transmembrane helix</keyword>
<dbReference type="PROSITE" id="PS00198">
    <property type="entry name" value="4FE4S_FER_1"/>
    <property type="match status" value="1"/>
</dbReference>
<name>A0ABW4XRY5_9GAMM</name>
<protein>
    <submittedName>
        <fullName evidence="6">(Fe-S)-binding protein</fullName>
    </submittedName>
</protein>
<dbReference type="InterPro" id="IPR017900">
    <property type="entry name" value="4Fe4S_Fe_S_CS"/>
</dbReference>
<dbReference type="Pfam" id="PF13183">
    <property type="entry name" value="Fer4_8"/>
    <property type="match status" value="1"/>
</dbReference>
<dbReference type="RefSeq" id="WP_345340000.1">
    <property type="nucleotide sequence ID" value="NZ_BAABLI010000013.1"/>
</dbReference>
<evidence type="ECO:0000256" key="2">
    <source>
        <dbReference type="ARBA" id="ARBA00023004"/>
    </source>
</evidence>
<evidence type="ECO:0000259" key="5">
    <source>
        <dbReference type="Pfam" id="PF13183"/>
    </source>
</evidence>
<dbReference type="InterPro" id="IPR009051">
    <property type="entry name" value="Helical_ferredxn"/>
</dbReference>
<dbReference type="PANTHER" id="PTHR32479:SF19">
    <property type="entry name" value="ANAEROBIC GLYCEROL-3-PHOSPHATE DEHYDROGENASE SUBUNIT C"/>
    <property type="match status" value="1"/>
</dbReference>
<evidence type="ECO:0000313" key="6">
    <source>
        <dbReference type="EMBL" id="MFD2097863.1"/>
    </source>
</evidence>
<organism evidence="6 7">
    <name type="scientific">Corallincola platygyrae</name>
    <dbReference type="NCBI Taxonomy" id="1193278"/>
    <lineage>
        <taxon>Bacteria</taxon>
        <taxon>Pseudomonadati</taxon>
        <taxon>Pseudomonadota</taxon>
        <taxon>Gammaproteobacteria</taxon>
        <taxon>Alteromonadales</taxon>
        <taxon>Psychromonadaceae</taxon>
        <taxon>Corallincola</taxon>
    </lineage>
</organism>
<evidence type="ECO:0000313" key="7">
    <source>
        <dbReference type="Proteomes" id="UP001597380"/>
    </source>
</evidence>
<keyword evidence="4" id="KW-0812">Transmembrane</keyword>
<sequence length="457" mass="51232">MEHKLDWQAYRDQGMGDAYADIPRQGGDFAKAVAVCIQSGVCEQQTRGVMCPSYRVTNDPALSPGGRVRLLKKLLNAEQSVELSSDPELKRAMDLCVACKGCKRECENNLDMSQIKVEFEAQQKRGLRKSLRNWLLAEWVSLLYRFPVLGWLILLHNRYRWFAKLSEIFVGLSPSVKLPVPAKQRFSAERRVYSPFSGKISSKSVVLWVDAFTALFHPQHADDALSLLRRAGYTVWVVHPFQSGGDLLDSGRSLISHGRVQRTKQEAQRLLSILLPHVRNGWQVVGLEPSSLLMLRDEYLVLGLGDEAKQVSESVLLFEEFVAREHKQGRFDIKFDAAKEKEEVLVHGHCHQKAVGAMKSVRRVLRLVPELRFDFIDSSCCGMAGSFGLHAEFAEVSRGMAELSLLPRLSENKEATVLCNGFSCSQQIANLDGRKPLHIASLLKSYVPPSEDPSEGA</sequence>
<feature type="transmembrane region" description="Helical" evidence="4">
    <location>
        <begin position="134"/>
        <end position="154"/>
    </location>
</feature>
<dbReference type="SUPFAM" id="SSF46548">
    <property type="entry name" value="alpha-helical ferredoxin"/>
    <property type="match status" value="1"/>
</dbReference>